<dbReference type="PRINTS" id="PR00344">
    <property type="entry name" value="BCTRLSENSOR"/>
</dbReference>
<dbReference type="STRING" id="1117702.AQZ52_12930"/>
<sequence>MVLPPFALVLIALVLAAWTLGAAWAVLSARGRLARAEATQRLARRLSRMIEEAPALPLLVRADGRIEGPSRLAGWFGLDAMPGFLSELDAGDHGFDEVQLSQLSDAVRKAQKTGTPFELALSPRGGRRSLGARGHLADPQVSPGGAALVWFFDFTESVGELRKLRAEAASARADFAALAGLIEAAPLPMWFRGPDMALRLVNSAYVKAVGAANAADVVSAGTELIEPVDGVSAAKIAEQVFARRLPVERVVSATVGGQRRSIRVSDLPLGEDGVAGYAVDTEEMEELQRQFRRFREAQREMLDTLSAGIAQFDEKRNLVFANQPFLRIFSVPQAWVVDTPPFDRVLDRMRDSARLPEVRDFPEWRRERQGWFLSREPREESWHLGDGTHLRVIGQPMPDGGLLMIFEDRTEQLQLSATRDTLLRTRTATFDNLFESLAVFGPDGRLQLWNRRFASELALEEEFLATHPRADALLNRIAKMLKRPAQVSTIGQVIQSASLDRKQQSGRIVMADGRSFAMAGVPLPDGNGLLTVLDITDSEKAEAALRERNAALVEADAVKTRFIANMSYEFRTPLTSIGGFAELLQSGMAGELTPQAHEYVNAILTSVERLGEQIENVLDLSQSEAGTLPLAAEPVDLFPLLGDVVRERAERLAEAGITLDLRGSSAIGSATGDRRRLRRLFGQLIDNAITATPKGGRILVEASRRKAGKSGKSALQVVVSDNGKGMDPAELARALEGLKISPDGRSVERRGGVGLPLVRQLVAAHGGTFELLSEKGEGTSAMVTLP</sequence>
<evidence type="ECO:0000256" key="1">
    <source>
        <dbReference type="ARBA" id="ARBA00000085"/>
    </source>
</evidence>
<dbReference type="InterPro" id="IPR036097">
    <property type="entry name" value="HisK_dim/P_sf"/>
</dbReference>
<evidence type="ECO:0000256" key="2">
    <source>
        <dbReference type="ARBA" id="ARBA00012438"/>
    </source>
</evidence>
<reference evidence="9 10" key="1">
    <citation type="submission" date="2015-10" db="EMBL/GenBank/DDBJ databases">
        <title>Draft genome sequence of Novosphingobium fuchskuhlense DSM 25065 isolated from a surface water sample of the southwest basin of Lake Grosse Fuchskuhle.</title>
        <authorList>
            <person name="Ruckert C."/>
            <person name="Winkler A."/>
            <person name="Glaeser J."/>
            <person name="Grossart H.-P."/>
            <person name="Kalinowski J."/>
            <person name="Glaeser S."/>
        </authorList>
    </citation>
    <scope>NUCLEOTIDE SEQUENCE [LARGE SCALE GENOMIC DNA]</scope>
    <source>
        <strain evidence="9 10">FNE08-7</strain>
    </source>
</reference>
<dbReference type="EMBL" id="LLZS01000008">
    <property type="protein sequence ID" value="KUR70744.1"/>
    <property type="molecule type" value="Genomic_DNA"/>
</dbReference>
<keyword evidence="5 9" id="KW-0418">Kinase</keyword>
<dbReference type="PANTHER" id="PTHR43711">
    <property type="entry name" value="TWO-COMPONENT HISTIDINE KINASE"/>
    <property type="match status" value="1"/>
</dbReference>
<dbReference type="AlphaFoldDB" id="A0A124JU11"/>
<dbReference type="Pfam" id="PF12860">
    <property type="entry name" value="PAS_7"/>
    <property type="match status" value="2"/>
</dbReference>
<evidence type="ECO:0000256" key="7">
    <source>
        <dbReference type="SAM" id="Coils"/>
    </source>
</evidence>
<dbReference type="SUPFAM" id="SSF47384">
    <property type="entry name" value="Homodimeric domain of signal transducing histidine kinase"/>
    <property type="match status" value="1"/>
</dbReference>
<protein>
    <recommendedName>
        <fullName evidence="2">histidine kinase</fullName>
        <ecNumber evidence="2">2.7.13.3</ecNumber>
    </recommendedName>
</protein>
<dbReference type="OrthoDB" id="9797304at2"/>
<dbReference type="SMART" id="SM00388">
    <property type="entry name" value="HisKA"/>
    <property type="match status" value="1"/>
</dbReference>
<comment type="catalytic activity">
    <reaction evidence="1">
        <text>ATP + protein L-histidine = ADP + protein N-phospho-L-histidine.</text>
        <dbReference type="EC" id="2.7.13.3"/>
    </reaction>
</comment>
<evidence type="ECO:0000313" key="10">
    <source>
        <dbReference type="Proteomes" id="UP000058012"/>
    </source>
</evidence>
<dbReference type="PANTHER" id="PTHR43711:SF1">
    <property type="entry name" value="HISTIDINE KINASE 1"/>
    <property type="match status" value="1"/>
</dbReference>
<keyword evidence="6" id="KW-0902">Two-component regulatory system</keyword>
<dbReference type="Proteomes" id="UP000058012">
    <property type="component" value="Unassembled WGS sequence"/>
</dbReference>
<evidence type="ECO:0000259" key="8">
    <source>
        <dbReference type="PROSITE" id="PS50109"/>
    </source>
</evidence>
<dbReference type="EC" id="2.7.13.3" evidence="2"/>
<dbReference type="Pfam" id="PF02518">
    <property type="entry name" value="HATPase_c"/>
    <property type="match status" value="1"/>
</dbReference>
<dbReference type="Gene3D" id="1.10.287.130">
    <property type="match status" value="1"/>
</dbReference>
<dbReference type="InterPro" id="IPR003661">
    <property type="entry name" value="HisK_dim/P_dom"/>
</dbReference>
<organism evidence="9 10">
    <name type="scientific">Novosphingobium fuchskuhlense</name>
    <dbReference type="NCBI Taxonomy" id="1117702"/>
    <lineage>
        <taxon>Bacteria</taxon>
        <taxon>Pseudomonadati</taxon>
        <taxon>Pseudomonadota</taxon>
        <taxon>Alphaproteobacteria</taxon>
        <taxon>Sphingomonadales</taxon>
        <taxon>Sphingomonadaceae</taxon>
        <taxon>Novosphingobium</taxon>
    </lineage>
</organism>
<accession>A0A124JU11</accession>
<evidence type="ECO:0000313" key="9">
    <source>
        <dbReference type="EMBL" id="KUR70744.1"/>
    </source>
</evidence>
<dbReference type="InterPro" id="IPR035965">
    <property type="entry name" value="PAS-like_dom_sf"/>
</dbReference>
<dbReference type="CDD" id="cd00082">
    <property type="entry name" value="HisKA"/>
    <property type="match status" value="1"/>
</dbReference>
<comment type="caution">
    <text evidence="9">The sequence shown here is derived from an EMBL/GenBank/DDBJ whole genome shotgun (WGS) entry which is preliminary data.</text>
</comment>
<dbReference type="InterPro" id="IPR003594">
    <property type="entry name" value="HATPase_dom"/>
</dbReference>
<dbReference type="InterPro" id="IPR005467">
    <property type="entry name" value="His_kinase_dom"/>
</dbReference>
<evidence type="ECO:0000256" key="6">
    <source>
        <dbReference type="ARBA" id="ARBA00023012"/>
    </source>
</evidence>
<evidence type="ECO:0000256" key="4">
    <source>
        <dbReference type="ARBA" id="ARBA00022679"/>
    </source>
</evidence>
<feature type="domain" description="Histidine kinase" evidence="8">
    <location>
        <begin position="565"/>
        <end position="786"/>
    </location>
</feature>
<name>A0A124JU11_9SPHN</name>
<keyword evidence="4" id="KW-0808">Transferase</keyword>
<proteinExistence type="predicted"/>
<dbReference type="SUPFAM" id="SSF55785">
    <property type="entry name" value="PYP-like sensor domain (PAS domain)"/>
    <property type="match status" value="2"/>
</dbReference>
<keyword evidence="10" id="KW-1185">Reference proteome</keyword>
<dbReference type="GO" id="GO:0000155">
    <property type="term" value="F:phosphorelay sensor kinase activity"/>
    <property type="evidence" value="ECO:0007669"/>
    <property type="project" value="InterPro"/>
</dbReference>
<dbReference type="SMART" id="SM00387">
    <property type="entry name" value="HATPase_c"/>
    <property type="match status" value="1"/>
</dbReference>
<dbReference type="Gene3D" id="3.30.565.10">
    <property type="entry name" value="Histidine kinase-like ATPase, C-terminal domain"/>
    <property type="match status" value="1"/>
</dbReference>
<keyword evidence="3" id="KW-0597">Phosphoprotein</keyword>
<feature type="coiled-coil region" evidence="7">
    <location>
        <begin position="277"/>
        <end position="304"/>
    </location>
</feature>
<dbReference type="RefSeq" id="WP_067911398.1">
    <property type="nucleotide sequence ID" value="NZ_KQ954245.1"/>
</dbReference>
<gene>
    <name evidence="9" type="ORF">AQZ52_12930</name>
</gene>
<keyword evidence="7" id="KW-0175">Coiled coil</keyword>
<dbReference type="PROSITE" id="PS50109">
    <property type="entry name" value="HIS_KIN"/>
    <property type="match status" value="1"/>
</dbReference>
<dbReference type="InterPro" id="IPR004358">
    <property type="entry name" value="Sig_transdc_His_kin-like_C"/>
</dbReference>
<dbReference type="InterPro" id="IPR036890">
    <property type="entry name" value="HATPase_C_sf"/>
</dbReference>
<dbReference type="InterPro" id="IPR050736">
    <property type="entry name" value="Sensor_HK_Regulatory"/>
</dbReference>
<dbReference type="SUPFAM" id="SSF55874">
    <property type="entry name" value="ATPase domain of HSP90 chaperone/DNA topoisomerase II/histidine kinase"/>
    <property type="match status" value="1"/>
</dbReference>
<dbReference type="Pfam" id="PF00512">
    <property type="entry name" value="HisKA"/>
    <property type="match status" value="1"/>
</dbReference>
<dbReference type="Gene3D" id="3.30.450.20">
    <property type="entry name" value="PAS domain"/>
    <property type="match status" value="2"/>
</dbReference>
<evidence type="ECO:0000256" key="3">
    <source>
        <dbReference type="ARBA" id="ARBA00022553"/>
    </source>
</evidence>
<evidence type="ECO:0000256" key="5">
    <source>
        <dbReference type="ARBA" id="ARBA00022777"/>
    </source>
</evidence>